<feature type="chain" id="PRO_5028431833" evidence="3">
    <location>
        <begin position="22"/>
        <end position="404"/>
    </location>
</feature>
<dbReference type="EMBL" id="CACVAQ010000555">
    <property type="protein sequence ID" value="CAA6830445.1"/>
    <property type="molecule type" value="Genomic_DNA"/>
</dbReference>
<evidence type="ECO:0000256" key="1">
    <source>
        <dbReference type="ARBA" id="ARBA00004196"/>
    </source>
</evidence>
<dbReference type="PROSITE" id="PS51257">
    <property type="entry name" value="PROKAR_LIPOPROTEIN"/>
    <property type="match status" value="1"/>
</dbReference>
<dbReference type="InterPro" id="IPR038352">
    <property type="entry name" value="Imelysin_sf"/>
</dbReference>
<dbReference type="AlphaFoldDB" id="A0A6S6U7X9"/>
<evidence type="ECO:0000259" key="4">
    <source>
        <dbReference type="Pfam" id="PF09375"/>
    </source>
</evidence>
<dbReference type="GO" id="GO:0030313">
    <property type="term" value="C:cell envelope"/>
    <property type="evidence" value="ECO:0007669"/>
    <property type="project" value="UniProtKB-SubCell"/>
</dbReference>
<evidence type="ECO:0000256" key="3">
    <source>
        <dbReference type="SAM" id="SignalP"/>
    </source>
</evidence>
<dbReference type="InterPro" id="IPR018976">
    <property type="entry name" value="Imelysin-like"/>
</dbReference>
<accession>A0A6S6U7X9</accession>
<reference evidence="5" key="1">
    <citation type="submission" date="2020-01" db="EMBL/GenBank/DDBJ databases">
        <authorList>
            <person name="Meier V. D."/>
            <person name="Meier V D."/>
        </authorList>
    </citation>
    <scope>NUCLEOTIDE SEQUENCE</scope>
    <source>
        <strain evidence="5">HLG_WM_MAG_10</strain>
    </source>
</reference>
<dbReference type="Gene3D" id="1.20.1420.20">
    <property type="entry name" value="M75 peptidase, HXXE motif"/>
    <property type="match status" value="1"/>
</dbReference>
<sequence length="404" mass="43503">MKNIKQTLLLGAGLLFMTACTPEDVDPNADLKTKVVNNYCEIVYASYEDSYNKAMDLQTAINTLVTTPTQTSFDAAKIAWLAAREPYGQTEAYRFYDGPIDDSDGPEGALNAWPLDENYIDYTRDNTGGVSNTGIIYDLTNYPTITASILSGANEVGGEKNISIGYHAIEFLLWGQDHIDVNTNVGQGGNRSYTDYTNTAMNHTRRGEYIQACAQLLIDDLAILKSEWAPNGSYRTYFEGLSADEALSKILTGAGVLSKSELAGERMFTALEANSVDNPQEDEHSCFADNTHRDIITNAQGITNILAGTYTSVSGSVVGSTEYSILTLVTKTDATKGADLRAKITAATAKVLAIPMPFDKTVTEENVNDNGSVLQAVTALQTQGDAIAEAATVLGLTISTELPD</sequence>
<gene>
    <name evidence="5" type="ORF">HELGO_WM27415</name>
</gene>
<keyword evidence="2 3" id="KW-0732">Signal</keyword>
<feature type="signal peptide" evidence="3">
    <location>
        <begin position="1"/>
        <end position="21"/>
    </location>
</feature>
<protein>
    <submittedName>
        <fullName evidence="5">Iron-regulated protein A</fullName>
    </submittedName>
</protein>
<dbReference type="Pfam" id="PF09375">
    <property type="entry name" value="Peptidase_M75"/>
    <property type="match status" value="1"/>
</dbReference>
<organism evidence="5">
    <name type="scientific">uncultured Aureispira sp</name>
    <dbReference type="NCBI Taxonomy" id="1331704"/>
    <lineage>
        <taxon>Bacteria</taxon>
        <taxon>Pseudomonadati</taxon>
        <taxon>Bacteroidota</taxon>
        <taxon>Saprospiria</taxon>
        <taxon>Saprospirales</taxon>
        <taxon>Saprospiraceae</taxon>
        <taxon>Aureispira</taxon>
        <taxon>environmental samples</taxon>
    </lineage>
</organism>
<comment type="subcellular location">
    <subcellularLocation>
        <location evidence="1">Cell envelope</location>
    </subcellularLocation>
</comment>
<feature type="domain" description="Imelysin-like" evidence="4">
    <location>
        <begin position="44"/>
        <end position="383"/>
    </location>
</feature>
<evidence type="ECO:0000313" key="5">
    <source>
        <dbReference type="EMBL" id="CAA6830445.1"/>
    </source>
</evidence>
<name>A0A6S6U7X9_9BACT</name>
<dbReference type="CDD" id="cd14657">
    <property type="entry name" value="Imelysin_IrpA-like"/>
    <property type="match status" value="1"/>
</dbReference>
<proteinExistence type="predicted"/>
<evidence type="ECO:0000256" key="2">
    <source>
        <dbReference type="ARBA" id="ARBA00022729"/>
    </source>
</evidence>